<dbReference type="InterPro" id="IPR036047">
    <property type="entry name" value="F-box-like_dom_sf"/>
</dbReference>
<dbReference type="EMBL" id="PQIB02000012">
    <property type="protein sequence ID" value="RLM79237.1"/>
    <property type="molecule type" value="Genomic_DNA"/>
</dbReference>
<accession>A0A3L6QH04</accession>
<dbReference type="OrthoDB" id="671498at2759"/>
<dbReference type="SUPFAM" id="SSF81383">
    <property type="entry name" value="F-box domain"/>
    <property type="match status" value="1"/>
</dbReference>
<proteinExistence type="predicted"/>
<evidence type="ECO:0000313" key="4">
    <source>
        <dbReference type="EMBL" id="RLM79237.1"/>
    </source>
</evidence>
<evidence type="ECO:0000256" key="1">
    <source>
        <dbReference type="SAM" id="MobiDB-lite"/>
    </source>
</evidence>
<feature type="domain" description="KIB1-4 beta-propeller" evidence="3">
    <location>
        <begin position="512"/>
        <end position="756"/>
    </location>
</feature>
<dbReference type="STRING" id="4540.A0A3L6QH04"/>
<evidence type="ECO:0008006" key="6">
    <source>
        <dbReference type="Google" id="ProtNLM"/>
    </source>
</evidence>
<name>A0A3L6QH04_PANMI</name>
<feature type="domain" description="KIB1-4 beta-propeller" evidence="3">
    <location>
        <begin position="117"/>
        <end position="344"/>
    </location>
</feature>
<dbReference type="Proteomes" id="UP000275267">
    <property type="component" value="Unassembled WGS sequence"/>
</dbReference>
<dbReference type="InterPro" id="IPR001810">
    <property type="entry name" value="F-box_dom"/>
</dbReference>
<feature type="region of interest" description="Disordered" evidence="1">
    <location>
        <begin position="1"/>
        <end position="28"/>
    </location>
</feature>
<gene>
    <name evidence="4" type="ORF">C2845_PM12G09120</name>
</gene>
<reference evidence="5" key="1">
    <citation type="journal article" date="2019" name="Nat. Commun.">
        <title>The genome of broomcorn millet.</title>
        <authorList>
            <person name="Zou C."/>
            <person name="Miki D."/>
            <person name="Li D."/>
            <person name="Tang Q."/>
            <person name="Xiao L."/>
            <person name="Rajput S."/>
            <person name="Deng P."/>
            <person name="Jia W."/>
            <person name="Huang R."/>
            <person name="Zhang M."/>
            <person name="Sun Y."/>
            <person name="Hu J."/>
            <person name="Fu X."/>
            <person name="Schnable P.S."/>
            <person name="Li F."/>
            <person name="Zhang H."/>
            <person name="Feng B."/>
            <person name="Zhu X."/>
            <person name="Liu R."/>
            <person name="Schnable J.C."/>
            <person name="Zhu J.-K."/>
            <person name="Zhang H."/>
        </authorList>
    </citation>
    <scope>NUCLEOTIDE SEQUENCE [LARGE SCALE GENOMIC DNA]</scope>
</reference>
<dbReference type="Pfam" id="PF03478">
    <property type="entry name" value="Beta-prop_KIB1-4"/>
    <property type="match status" value="2"/>
</dbReference>
<sequence length="787" mass="84317">MKRKFSPPLAAARRQRKKSRARGRRAAAGSDDIELPLLLTKEKPVPHLLVTEVFYTPPSHNPTSRPPCAFNRRGAILSVPLDGSASATAAARPPSAAIRRRGPLADLYRRCLSFIGATPHDHLAFAGSRGVFLVNPVTDALQGFGTVGYCQKAVVATGGDGCNVFVSLGALLSPPAFWRLDDDGEGWSQCTVSATAEQTGDILSAVNCKGRFYLLHEDGCVSKVDAGEPPPLRMERLPVASLAGYLSPPCKTLAGEGHLLESDGEVLFVRKLEVAAPFCAHTEFAGVDGFEVYRLDVAERRWAKVERLAGGDTAIFVSPESAFAVRASEAAAGCTGNCVYFVGEGRCCYSCHAYGGSTWGAYSMERREVLFEHAVASRGGRTEALWFLPSGDVGATAAARRTGGGGGNDEASAGCAVELPLHLTERILRCISPIESARFATVCRSWAATVSERLSRSVPHLFVIEGASGDHPRGAIVSVPLDGGAAGTARLSSAAIPAGARLADVLTSRCLRRIGATSRGCLAFADSRRFVLANPATDALQTTMRRDGEAVRWGARMVLATGTGSREPDALLSGYLGALSLWRQDEGQGMGWSNHMVAAAAAAAAQRSEIVSAASCNGCIYVLGSDRHDRHVSRVDTSAPPPLLLEKLLEASSLVDRFLPPWMTFSTSFSQLVESDGEVLFVRTIFKELEITLCDHSNFPVIAGFEVYRLDVMERSWARVEALPRDQVVFMSPESSFAVRASETEGCRSNCVYFVSQKPYCFPVPMPQVQRHHHLGRVFHGAAGGFV</sequence>
<evidence type="ECO:0000259" key="2">
    <source>
        <dbReference type="Pfam" id="PF00646"/>
    </source>
</evidence>
<keyword evidence="5" id="KW-1185">Reference proteome</keyword>
<dbReference type="AlphaFoldDB" id="A0A3L6QH04"/>
<evidence type="ECO:0000313" key="5">
    <source>
        <dbReference type="Proteomes" id="UP000275267"/>
    </source>
</evidence>
<feature type="domain" description="F-box" evidence="2">
    <location>
        <begin position="418"/>
        <end position="451"/>
    </location>
</feature>
<evidence type="ECO:0000259" key="3">
    <source>
        <dbReference type="Pfam" id="PF03478"/>
    </source>
</evidence>
<dbReference type="PANTHER" id="PTHR44259:SF114">
    <property type="entry name" value="OS06G0707300 PROTEIN"/>
    <property type="match status" value="1"/>
</dbReference>
<dbReference type="InterPro" id="IPR005174">
    <property type="entry name" value="KIB1-4_b-propeller"/>
</dbReference>
<protein>
    <recommendedName>
        <fullName evidence="6">DUF295 domain-containing protein</fullName>
    </recommendedName>
</protein>
<feature type="compositionally biased region" description="Basic residues" evidence="1">
    <location>
        <begin position="13"/>
        <end position="25"/>
    </location>
</feature>
<dbReference type="InterPro" id="IPR050942">
    <property type="entry name" value="F-box_BR-signaling"/>
</dbReference>
<organism evidence="4 5">
    <name type="scientific">Panicum miliaceum</name>
    <name type="common">Proso millet</name>
    <name type="synonym">Broomcorn millet</name>
    <dbReference type="NCBI Taxonomy" id="4540"/>
    <lineage>
        <taxon>Eukaryota</taxon>
        <taxon>Viridiplantae</taxon>
        <taxon>Streptophyta</taxon>
        <taxon>Embryophyta</taxon>
        <taxon>Tracheophyta</taxon>
        <taxon>Spermatophyta</taxon>
        <taxon>Magnoliopsida</taxon>
        <taxon>Liliopsida</taxon>
        <taxon>Poales</taxon>
        <taxon>Poaceae</taxon>
        <taxon>PACMAD clade</taxon>
        <taxon>Panicoideae</taxon>
        <taxon>Panicodae</taxon>
        <taxon>Paniceae</taxon>
        <taxon>Panicinae</taxon>
        <taxon>Panicum</taxon>
        <taxon>Panicum sect. Panicum</taxon>
    </lineage>
</organism>
<dbReference type="PANTHER" id="PTHR44259">
    <property type="entry name" value="OS07G0183000 PROTEIN-RELATED"/>
    <property type="match status" value="1"/>
</dbReference>
<dbReference type="Pfam" id="PF00646">
    <property type="entry name" value="F-box"/>
    <property type="match status" value="1"/>
</dbReference>
<comment type="caution">
    <text evidence="4">The sequence shown here is derived from an EMBL/GenBank/DDBJ whole genome shotgun (WGS) entry which is preliminary data.</text>
</comment>